<feature type="chain" id="PRO_5020415328" evidence="5">
    <location>
        <begin position="26"/>
        <end position="287"/>
    </location>
</feature>
<keyword evidence="4" id="KW-0788">Thiol protease</keyword>
<evidence type="ECO:0000256" key="1">
    <source>
        <dbReference type="ARBA" id="ARBA00007074"/>
    </source>
</evidence>
<keyword evidence="8" id="KW-1185">Reference proteome</keyword>
<dbReference type="Proteomes" id="UP000306416">
    <property type="component" value="Unassembled WGS sequence"/>
</dbReference>
<keyword evidence="5" id="KW-0732">Signal</keyword>
<gene>
    <name evidence="7" type="ORF">E4633_00710</name>
</gene>
<evidence type="ECO:0000313" key="8">
    <source>
        <dbReference type="Proteomes" id="UP000306416"/>
    </source>
</evidence>
<dbReference type="PROSITE" id="PS51935">
    <property type="entry name" value="NLPC_P60"/>
    <property type="match status" value="1"/>
</dbReference>
<keyword evidence="3 7" id="KW-0378">Hydrolase</keyword>
<name>A0A4S1CJZ8_9BACT</name>
<dbReference type="AlphaFoldDB" id="A0A4S1CJZ8"/>
<evidence type="ECO:0000256" key="5">
    <source>
        <dbReference type="SAM" id="SignalP"/>
    </source>
</evidence>
<protein>
    <submittedName>
        <fullName evidence="7">Glycoside hydrolase</fullName>
    </submittedName>
</protein>
<evidence type="ECO:0000256" key="3">
    <source>
        <dbReference type="ARBA" id="ARBA00022801"/>
    </source>
</evidence>
<dbReference type="RefSeq" id="WP_135868365.1">
    <property type="nucleotide sequence ID" value="NZ_SRSC01000001.1"/>
</dbReference>
<keyword evidence="2" id="KW-0645">Protease</keyword>
<feature type="signal peptide" evidence="5">
    <location>
        <begin position="1"/>
        <end position="25"/>
    </location>
</feature>
<reference evidence="7 8" key="1">
    <citation type="submission" date="2019-04" db="EMBL/GenBank/DDBJ databases">
        <title>Geobacter oryzae sp. nov., ferric-reducing bacteria isolated from paddy soil.</title>
        <authorList>
            <person name="Xu Z."/>
            <person name="Masuda Y."/>
            <person name="Itoh H."/>
            <person name="Senoo K."/>
        </authorList>
    </citation>
    <scope>NUCLEOTIDE SEQUENCE [LARGE SCALE GENOMIC DNA]</scope>
    <source>
        <strain evidence="7 8">Red111</strain>
    </source>
</reference>
<comment type="similarity">
    <text evidence="1">Belongs to the peptidase C40 family.</text>
</comment>
<proteinExistence type="inferred from homology"/>
<comment type="caution">
    <text evidence="7">The sequence shown here is derived from an EMBL/GenBank/DDBJ whole genome shotgun (WGS) entry which is preliminary data.</text>
</comment>
<evidence type="ECO:0000256" key="2">
    <source>
        <dbReference type="ARBA" id="ARBA00022670"/>
    </source>
</evidence>
<dbReference type="InterPro" id="IPR000064">
    <property type="entry name" value="NLP_P60_dom"/>
</dbReference>
<evidence type="ECO:0000256" key="4">
    <source>
        <dbReference type="ARBA" id="ARBA00022807"/>
    </source>
</evidence>
<evidence type="ECO:0000259" key="6">
    <source>
        <dbReference type="PROSITE" id="PS51935"/>
    </source>
</evidence>
<feature type="domain" description="NlpC/P60" evidence="6">
    <location>
        <begin position="123"/>
        <end position="267"/>
    </location>
</feature>
<dbReference type="Gene3D" id="3.90.1720.10">
    <property type="entry name" value="endopeptidase domain like (from Nostoc punctiforme)"/>
    <property type="match status" value="1"/>
</dbReference>
<dbReference type="GO" id="GO:0006508">
    <property type="term" value="P:proteolysis"/>
    <property type="evidence" value="ECO:0007669"/>
    <property type="project" value="UniProtKB-KW"/>
</dbReference>
<organism evidence="7 8">
    <name type="scientific">Geomonas terrae</name>
    <dbReference type="NCBI Taxonomy" id="2562681"/>
    <lineage>
        <taxon>Bacteria</taxon>
        <taxon>Pseudomonadati</taxon>
        <taxon>Thermodesulfobacteriota</taxon>
        <taxon>Desulfuromonadia</taxon>
        <taxon>Geobacterales</taxon>
        <taxon>Geobacteraceae</taxon>
        <taxon>Geomonas</taxon>
    </lineage>
</organism>
<evidence type="ECO:0000313" key="7">
    <source>
        <dbReference type="EMBL" id="TGU74025.1"/>
    </source>
</evidence>
<dbReference type="GO" id="GO:0008234">
    <property type="term" value="F:cysteine-type peptidase activity"/>
    <property type="evidence" value="ECO:0007669"/>
    <property type="project" value="UniProtKB-KW"/>
</dbReference>
<sequence length="287" mass="31262">MKPFFLVILTLVATFAVTVPGHAWAAERHVVAVSYAPVLNTPDFAGSFGGAVRLDPCRGVRPVEFVALPGTLFTVHGELTRSGVKVLRVTTNDYPYPSKTGLFVDERFVKQASGPVTERSRKLPAREEIQKRLLSTLGKPYVWGGNVKDGVPLLRKYYPQGDPLSGVDCSGLLYEATDGFTPRNTSMLTSYGNPVAVAGLSAEAIAGRLEPLDLLVWKGHVMIVLDEESVIESRMGCGGKQSGVMMTPKLELLKGIMKTRRPVDRFPEGSAGDRTFVVRRWFPRAGG</sequence>
<dbReference type="InterPro" id="IPR038765">
    <property type="entry name" value="Papain-like_cys_pep_sf"/>
</dbReference>
<accession>A0A4S1CJZ8</accession>
<dbReference type="EMBL" id="SRSC01000001">
    <property type="protein sequence ID" value="TGU74025.1"/>
    <property type="molecule type" value="Genomic_DNA"/>
</dbReference>
<dbReference type="SUPFAM" id="SSF54001">
    <property type="entry name" value="Cysteine proteinases"/>
    <property type="match status" value="1"/>
</dbReference>